<dbReference type="OMA" id="RIFECER"/>
<keyword evidence="4" id="KW-1185">Reference proteome</keyword>
<gene>
    <name evidence="3" type="ORF">KFE25_005340</name>
</gene>
<sequence>MTAWAVRTLLAALVLIVSSWLVGEYSRTVGVPSAQLAQREAGPSARPRDAPASSASAAHGGAPGAERAVPPDKRPGGAPSARGSANARAAPSPRDTEPTPLPRRGAERPRTGNASASAAGLPPCLVGFFVHVDKTGGTSVRSVLQAQAAHGDFDAVIFTLMGRTRFWKVLVQNLVARAEAQTGVRLLVELHAGGGSHHAMWSQLLPDILALRQLFAERFAHLGPLGCPVRLATMFRSPVEQSLSLHHYSINGRAPLCLWPPPSSLQLRLLLGLPYDAATHREHLSAAHLRAAWGLVSRAFDAVGLVELWWESMAELFGAFALRRPIVPTVNVAAHKSGAGSFAATARLRCDARHEPSISFVARRMNSSAHTARSIARHEPSRGAVRRGARGAGERVGAERTVRCKGMGCLLPAAVLQQSADAPRRAPDGAGAGAGAEAAEMLVSFTDRVWDAADCAHAAENARPGRVLRRVCASLRHDRALHAAASARLARVAARSPALRERARSLREANEAPVVMSNGGASCPRCTNDRLSMLDHCWRRLVNWAPDPRIFECERSWDGDAPRGSAPSQWTGATLTAMRAPCFRTCWTPIGATVAGARHCTASCDGNESETDPSLAPSPQPPAERRASLARVLATPPDTWHAARWETTLRPALLRTLDDSVRAHLLAPLAWTRYELSQSQSGATSHARRDAGWPPESWAEPLVQLEAPDIGGGTRHAL</sequence>
<evidence type="ECO:0000256" key="1">
    <source>
        <dbReference type="SAM" id="MobiDB-lite"/>
    </source>
</evidence>
<feature type="region of interest" description="Disordered" evidence="1">
    <location>
        <begin position="34"/>
        <end position="117"/>
    </location>
</feature>
<feature type="region of interest" description="Disordered" evidence="1">
    <location>
        <begin position="371"/>
        <end position="392"/>
    </location>
</feature>
<evidence type="ECO:0008006" key="5">
    <source>
        <dbReference type="Google" id="ProtNLM"/>
    </source>
</evidence>
<dbReference type="EMBL" id="JAGTXO010000009">
    <property type="protein sequence ID" value="KAG8465770.1"/>
    <property type="molecule type" value="Genomic_DNA"/>
</dbReference>
<keyword evidence="2" id="KW-0732">Signal</keyword>
<feature type="chain" id="PRO_5035203611" description="Protein xylosyltransferase" evidence="2">
    <location>
        <begin position="20"/>
        <end position="718"/>
    </location>
</feature>
<dbReference type="OrthoDB" id="10604296at2759"/>
<feature type="region of interest" description="Disordered" evidence="1">
    <location>
        <begin position="604"/>
        <end position="625"/>
    </location>
</feature>
<name>A0A8J6CDE4_DIALT</name>
<dbReference type="InterPro" id="IPR027417">
    <property type="entry name" value="P-loop_NTPase"/>
</dbReference>
<dbReference type="Gene3D" id="3.40.50.300">
    <property type="entry name" value="P-loop containing nucleotide triphosphate hydrolases"/>
    <property type="match status" value="1"/>
</dbReference>
<dbReference type="AlphaFoldDB" id="A0A8J6CDE4"/>
<evidence type="ECO:0000313" key="3">
    <source>
        <dbReference type="EMBL" id="KAG8465770.1"/>
    </source>
</evidence>
<evidence type="ECO:0000313" key="4">
    <source>
        <dbReference type="Proteomes" id="UP000751190"/>
    </source>
</evidence>
<protein>
    <recommendedName>
        <fullName evidence="5">Protein xylosyltransferase</fullName>
    </recommendedName>
</protein>
<feature type="compositionally biased region" description="Low complexity" evidence="1">
    <location>
        <begin position="41"/>
        <end position="60"/>
    </location>
</feature>
<reference evidence="3" key="1">
    <citation type="submission" date="2021-05" db="EMBL/GenBank/DDBJ databases">
        <title>The genome of the haptophyte Pavlova lutheri (Diacronema luteri, Pavlovales) - a model for lipid biosynthesis in eukaryotic algae.</title>
        <authorList>
            <person name="Hulatt C.J."/>
            <person name="Posewitz M.C."/>
        </authorList>
    </citation>
    <scope>NUCLEOTIDE SEQUENCE</scope>
    <source>
        <strain evidence="3">NIVA-4/92</strain>
    </source>
</reference>
<organism evidence="3 4">
    <name type="scientific">Diacronema lutheri</name>
    <name type="common">Unicellular marine alga</name>
    <name type="synonym">Monochrysis lutheri</name>
    <dbReference type="NCBI Taxonomy" id="2081491"/>
    <lineage>
        <taxon>Eukaryota</taxon>
        <taxon>Haptista</taxon>
        <taxon>Haptophyta</taxon>
        <taxon>Pavlovophyceae</taxon>
        <taxon>Pavlovales</taxon>
        <taxon>Pavlovaceae</taxon>
        <taxon>Diacronema</taxon>
    </lineage>
</organism>
<comment type="caution">
    <text evidence="3">The sequence shown here is derived from an EMBL/GenBank/DDBJ whole genome shotgun (WGS) entry which is preliminary data.</text>
</comment>
<proteinExistence type="predicted"/>
<feature type="region of interest" description="Disordered" evidence="1">
    <location>
        <begin position="677"/>
        <end position="718"/>
    </location>
</feature>
<accession>A0A8J6CDE4</accession>
<feature type="signal peptide" evidence="2">
    <location>
        <begin position="1"/>
        <end position="19"/>
    </location>
</feature>
<evidence type="ECO:0000256" key="2">
    <source>
        <dbReference type="SAM" id="SignalP"/>
    </source>
</evidence>
<dbReference type="Proteomes" id="UP000751190">
    <property type="component" value="Unassembled WGS sequence"/>
</dbReference>